<feature type="transmembrane region" description="Helical" evidence="2">
    <location>
        <begin position="526"/>
        <end position="545"/>
    </location>
</feature>
<dbReference type="EMBL" id="KZ678135">
    <property type="protein sequence ID" value="PSN67391.1"/>
    <property type="molecule type" value="Genomic_DNA"/>
</dbReference>
<dbReference type="Pfam" id="PF26616">
    <property type="entry name" value="CorA-like"/>
    <property type="match status" value="1"/>
</dbReference>
<feature type="compositionally biased region" description="Polar residues" evidence="1">
    <location>
        <begin position="247"/>
        <end position="257"/>
    </location>
</feature>
<feature type="region of interest" description="Disordered" evidence="1">
    <location>
        <begin position="216"/>
        <end position="291"/>
    </location>
</feature>
<accession>A0A2T2NPN6</accession>
<keyword evidence="2" id="KW-1133">Transmembrane helix</keyword>
<dbReference type="Gene3D" id="1.20.58.340">
    <property type="entry name" value="Magnesium transport protein CorA, transmembrane region"/>
    <property type="match status" value="1"/>
</dbReference>
<feature type="compositionally biased region" description="Low complexity" evidence="1">
    <location>
        <begin position="226"/>
        <end position="246"/>
    </location>
</feature>
<keyword evidence="2" id="KW-0812">Transmembrane</keyword>
<protein>
    <recommendedName>
        <fullName evidence="3">CorA-like transporter domain-containing protein</fullName>
    </recommendedName>
</protein>
<evidence type="ECO:0000256" key="2">
    <source>
        <dbReference type="SAM" id="Phobius"/>
    </source>
</evidence>
<dbReference type="AlphaFoldDB" id="A0A2T2NPN6"/>
<evidence type="ECO:0000313" key="4">
    <source>
        <dbReference type="EMBL" id="PSN67391.1"/>
    </source>
</evidence>
<dbReference type="InterPro" id="IPR058257">
    <property type="entry name" value="CorA-like_dom"/>
</dbReference>
<evidence type="ECO:0000256" key="1">
    <source>
        <dbReference type="SAM" id="MobiDB-lite"/>
    </source>
</evidence>
<reference evidence="4 5" key="1">
    <citation type="journal article" date="2018" name="Front. Microbiol.">
        <title>Genome-Wide Analysis of Corynespora cassiicola Leaf Fall Disease Putative Effectors.</title>
        <authorList>
            <person name="Lopez D."/>
            <person name="Ribeiro S."/>
            <person name="Label P."/>
            <person name="Fumanal B."/>
            <person name="Venisse J.S."/>
            <person name="Kohler A."/>
            <person name="de Oliveira R.R."/>
            <person name="Labutti K."/>
            <person name="Lipzen A."/>
            <person name="Lail K."/>
            <person name="Bauer D."/>
            <person name="Ohm R.A."/>
            <person name="Barry K.W."/>
            <person name="Spatafora J."/>
            <person name="Grigoriev I.V."/>
            <person name="Martin F.M."/>
            <person name="Pujade-Renaud V."/>
        </authorList>
    </citation>
    <scope>NUCLEOTIDE SEQUENCE [LARGE SCALE GENOMIC DNA]</scope>
    <source>
        <strain evidence="4 5">Philippines</strain>
    </source>
</reference>
<organism evidence="4 5">
    <name type="scientific">Corynespora cassiicola Philippines</name>
    <dbReference type="NCBI Taxonomy" id="1448308"/>
    <lineage>
        <taxon>Eukaryota</taxon>
        <taxon>Fungi</taxon>
        <taxon>Dikarya</taxon>
        <taxon>Ascomycota</taxon>
        <taxon>Pezizomycotina</taxon>
        <taxon>Dothideomycetes</taxon>
        <taxon>Pleosporomycetidae</taxon>
        <taxon>Pleosporales</taxon>
        <taxon>Corynesporascaceae</taxon>
        <taxon>Corynespora</taxon>
    </lineage>
</organism>
<feature type="transmembrane region" description="Helical" evidence="2">
    <location>
        <begin position="487"/>
        <end position="506"/>
    </location>
</feature>
<name>A0A2T2NPN6_CORCC</name>
<dbReference type="Proteomes" id="UP000240883">
    <property type="component" value="Unassembled WGS sequence"/>
</dbReference>
<feature type="compositionally biased region" description="Polar residues" evidence="1">
    <location>
        <begin position="216"/>
        <end position="225"/>
    </location>
</feature>
<feature type="compositionally biased region" description="Basic and acidic residues" evidence="1">
    <location>
        <begin position="319"/>
        <end position="334"/>
    </location>
</feature>
<evidence type="ECO:0000313" key="5">
    <source>
        <dbReference type="Proteomes" id="UP000240883"/>
    </source>
</evidence>
<evidence type="ECO:0000259" key="3">
    <source>
        <dbReference type="Pfam" id="PF26616"/>
    </source>
</evidence>
<dbReference type="OrthoDB" id="5396681at2759"/>
<gene>
    <name evidence="4" type="ORF">BS50DRAFT_634765</name>
</gene>
<keyword evidence="2" id="KW-0472">Membrane</keyword>
<proteinExistence type="predicted"/>
<feature type="compositionally biased region" description="Polar residues" evidence="1">
    <location>
        <begin position="269"/>
        <end position="284"/>
    </location>
</feature>
<dbReference type="STRING" id="1448308.A0A2T2NPN6"/>
<keyword evidence="5" id="KW-1185">Reference proteome</keyword>
<sequence length="564" mass="64789">MFNFLLSYHQVPHHFLDFVFPFGRQVEARDFHFSGLREDFCLDSTHYGTELEELGRSGREIRFSYNLRSVECHESTEKDPRKPPEAQQVLDWSIRQTAIYHSFDVETGRSFWINIKGNSVLEERIKDADEQSSSSCARSRSETFRKSLATHLLFCDWSGENWRWYINDLEEKFEHITRDVLATQVDRDTNPTVNQAPVQFSTIPRPNSVLSLSRMGTNQNPTSPMSRSGTFSSTTPTSPRLSRASTLFSEYTQTPNIGQGGRYKDGTIPENSIPESSGISQQHTFGRVDSKDWRQKLNSLTSHLKMNRAPFWRPSNPETSEKPKEMNPDERTTPDEVPSSPHQNIVQESQKGFSFSDLQRVQWIEEKAQEALLILKLNSDVLEDLRGNYVNAIKHPRFPVELAKQCEGDLAGFYRSVVSVEKDLRMLRSRTENLVKMLENRKTLINGILQYNSVQATQASANNMTVMTEEMHKLAVKTKQETVSMRVITSVTLFFLPATFMATFMSTEFLNFKDGTRSLEIGGLRLYLMITVPMTFFTFVAWALIYHCSTRRRYIGQGQPAENV</sequence>
<feature type="domain" description="CorA-like transporter" evidence="3">
    <location>
        <begin position="1"/>
        <end position="180"/>
    </location>
</feature>
<feature type="region of interest" description="Disordered" evidence="1">
    <location>
        <begin position="304"/>
        <end position="342"/>
    </location>
</feature>